<protein>
    <submittedName>
        <fullName evidence="6">Substrate-binding domain-containing protein</fullName>
    </submittedName>
</protein>
<dbReference type="SUPFAM" id="SSF53822">
    <property type="entry name" value="Periplasmic binding protein-like I"/>
    <property type="match status" value="1"/>
</dbReference>
<feature type="signal peptide" evidence="4">
    <location>
        <begin position="1"/>
        <end position="29"/>
    </location>
</feature>
<evidence type="ECO:0000259" key="5">
    <source>
        <dbReference type="Pfam" id="PF13407"/>
    </source>
</evidence>
<dbReference type="Proteomes" id="UP001612915">
    <property type="component" value="Unassembled WGS sequence"/>
</dbReference>
<evidence type="ECO:0000256" key="2">
    <source>
        <dbReference type="ARBA" id="ARBA00007639"/>
    </source>
</evidence>
<comment type="caution">
    <text evidence="6">The sequence shown here is derived from an EMBL/GenBank/DDBJ whole genome shotgun (WGS) entry which is preliminary data.</text>
</comment>
<evidence type="ECO:0000256" key="4">
    <source>
        <dbReference type="SAM" id="SignalP"/>
    </source>
</evidence>
<dbReference type="RefSeq" id="WP_398281578.1">
    <property type="nucleotide sequence ID" value="NZ_JBITLV010000004.1"/>
</dbReference>
<gene>
    <name evidence="6" type="ORF">ACIB24_14560</name>
</gene>
<dbReference type="PANTHER" id="PTHR46847">
    <property type="entry name" value="D-ALLOSE-BINDING PERIPLASMIC PROTEIN-RELATED"/>
    <property type="match status" value="1"/>
</dbReference>
<organism evidence="6 7">
    <name type="scientific">Spongisporangium articulatum</name>
    <dbReference type="NCBI Taxonomy" id="3362603"/>
    <lineage>
        <taxon>Bacteria</taxon>
        <taxon>Bacillati</taxon>
        <taxon>Actinomycetota</taxon>
        <taxon>Actinomycetes</taxon>
        <taxon>Kineosporiales</taxon>
        <taxon>Kineosporiaceae</taxon>
        <taxon>Spongisporangium</taxon>
    </lineage>
</organism>
<evidence type="ECO:0000256" key="3">
    <source>
        <dbReference type="ARBA" id="ARBA00022729"/>
    </source>
</evidence>
<evidence type="ECO:0000313" key="6">
    <source>
        <dbReference type="EMBL" id="MFI7588288.1"/>
    </source>
</evidence>
<name>A0ABW8AQ85_9ACTN</name>
<reference evidence="6 7" key="1">
    <citation type="submission" date="2024-10" db="EMBL/GenBank/DDBJ databases">
        <title>The Natural Products Discovery Center: Release of the First 8490 Sequenced Strains for Exploring Actinobacteria Biosynthetic Diversity.</title>
        <authorList>
            <person name="Kalkreuter E."/>
            <person name="Kautsar S.A."/>
            <person name="Yang D."/>
            <person name="Bader C.D."/>
            <person name="Teijaro C.N."/>
            <person name="Fluegel L."/>
            <person name="Davis C.M."/>
            <person name="Simpson J.R."/>
            <person name="Lauterbach L."/>
            <person name="Steele A.D."/>
            <person name="Gui C."/>
            <person name="Meng S."/>
            <person name="Li G."/>
            <person name="Viehrig K."/>
            <person name="Ye F."/>
            <person name="Su P."/>
            <person name="Kiefer A.F."/>
            <person name="Nichols A."/>
            <person name="Cepeda A.J."/>
            <person name="Yan W."/>
            <person name="Fan B."/>
            <person name="Jiang Y."/>
            <person name="Adhikari A."/>
            <person name="Zheng C.-J."/>
            <person name="Schuster L."/>
            <person name="Cowan T.M."/>
            <person name="Smanski M.J."/>
            <person name="Chevrette M.G."/>
            <person name="De Carvalho L.P.S."/>
            <person name="Shen B."/>
        </authorList>
    </citation>
    <scope>NUCLEOTIDE SEQUENCE [LARGE SCALE GENOMIC DNA]</scope>
    <source>
        <strain evidence="6 7">NPDC049639</strain>
    </source>
</reference>
<comment type="similarity">
    <text evidence="2">Belongs to the bacterial solute-binding protein 2 family.</text>
</comment>
<feature type="chain" id="PRO_5046441782" evidence="4">
    <location>
        <begin position="30"/>
        <end position="350"/>
    </location>
</feature>
<dbReference type="InterPro" id="IPR025997">
    <property type="entry name" value="SBP_2_dom"/>
</dbReference>
<dbReference type="Pfam" id="PF13407">
    <property type="entry name" value="Peripla_BP_4"/>
    <property type="match status" value="1"/>
</dbReference>
<evidence type="ECO:0000313" key="7">
    <source>
        <dbReference type="Proteomes" id="UP001612915"/>
    </source>
</evidence>
<evidence type="ECO:0000256" key="1">
    <source>
        <dbReference type="ARBA" id="ARBA00004196"/>
    </source>
</evidence>
<dbReference type="EMBL" id="JBITLV010000004">
    <property type="protein sequence ID" value="MFI7588288.1"/>
    <property type="molecule type" value="Genomic_DNA"/>
</dbReference>
<keyword evidence="7" id="KW-1185">Reference proteome</keyword>
<comment type="subcellular location">
    <subcellularLocation>
        <location evidence="1">Cell envelope</location>
    </subcellularLocation>
</comment>
<dbReference type="PANTHER" id="PTHR46847:SF1">
    <property type="entry name" value="D-ALLOSE-BINDING PERIPLASMIC PROTEIN-RELATED"/>
    <property type="match status" value="1"/>
</dbReference>
<dbReference type="PROSITE" id="PS51257">
    <property type="entry name" value="PROKAR_LIPOPROTEIN"/>
    <property type="match status" value="1"/>
</dbReference>
<sequence length="350" mass="35559">MKTVRSNVRPITRLSGVAVGVTAVAFALAACGGGSSAGDGGGTSTEKPKLAFVIKPLDNTYFGAMAKGAQAEADKQGVQLTISAAQNVTDDSGQASKLNSLVTAGYDCYIVNPTSGTNLLTGLAPVSKDGKPIVNLDYPIDTDAASKAGVKLTTYVGTNNETAGAAGGDAMVAEIAANSKVALIGGLAGDPGSEARLKGFKDKVSGKLDVIQTVAADFDKAKAKQAAATLLRAHSDLKGFFTPSGDMALGIQQAVEEAGKDDKVAVIGVDGTEDQLKDIKAGGEPAAVEQFPYLMGVQSVQACLAAIDGKSIPTKVETPVLVVNKDNVDAALENYPAPPADFEVPNPFEG</sequence>
<feature type="domain" description="Periplasmic binding protein" evidence="5">
    <location>
        <begin position="51"/>
        <end position="310"/>
    </location>
</feature>
<proteinExistence type="inferred from homology"/>
<accession>A0ABW8AQ85</accession>
<dbReference type="Gene3D" id="3.40.50.2300">
    <property type="match status" value="2"/>
</dbReference>
<keyword evidence="3 4" id="KW-0732">Signal</keyword>
<dbReference type="InterPro" id="IPR028082">
    <property type="entry name" value="Peripla_BP_I"/>
</dbReference>